<organism evidence="1 2">
    <name type="scientific">Dermacentor silvarum</name>
    <name type="common">Tick</name>
    <dbReference type="NCBI Taxonomy" id="543639"/>
    <lineage>
        <taxon>Eukaryota</taxon>
        <taxon>Metazoa</taxon>
        <taxon>Ecdysozoa</taxon>
        <taxon>Arthropoda</taxon>
        <taxon>Chelicerata</taxon>
        <taxon>Arachnida</taxon>
        <taxon>Acari</taxon>
        <taxon>Parasitiformes</taxon>
        <taxon>Ixodida</taxon>
        <taxon>Ixodoidea</taxon>
        <taxon>Ixodidae</taxon>
        <taxon>Rhipicephalinae</taxon>
        <taxon>Dermacentor</taxon>
    </lineage>
</organism>
<keyword evidence="2" id="KW-1185">Reference proteome</keyword>
<comment type="caution">
    <text evidence="1">The sequence shown here is derived from an EMBL/GenBank/DDBJ whole genome shotgun (WGS) entry which is preliminary data.</text>
</comment>
<dbReference type="Proteomes" id="UP000821865">
    <property type="component" value="Chromosome 1"/>
</dbReference>
<evidence type="ECO:0000313" key="1">
    <source>
        <dbReference type="EMBL" id="KAH7979425.1"/>
    </source>
</evidence>
<dbReference type="EMBL" id="CM023470">
    <property type="protein sequence ID" value="KAH7979425.1"/>
    <property type="molecule type" value="Genomic_DNA"/>
</dbReference>
<gene>
    <name evidence="1" type="ORF">HPB49_009387</name>
</gene>
<evidence type="ECO:0000313" key="2">
    <source>
        <dbReference type="Proteomes" id="UP000821865"/>
    </source>
</evidence>
<sequence>MVLCSFTCRNALQRQFKSILFQTSTHRFLHAVVMEAFQRPSWNELETWLRGSLQPYSPSPWENFMEQALIGKPSSTAHGENLVSYSLAKFRLISACPVTLTGSQRIEYALQGIADASLATAIATQRPETVAAYMDIQADTPQRRRYARSIASTETERRMHAAHKGQSRVEIRDGASERRARLLAEWNARPRTLPLGHTARGEDFIYREPHGDGDGRNPVEVSI</sequence>
<protein>
    <submittedName>
        <fullName evidence="1">Uncharacterized protein</fullName>
    </submittedName>
</protein>
<name>A0ACB8DY35_DERSI</name>
<reference evidence="1" key="1">
    <citation type="submission" date="2020-05" db="EMBL/GenBank/DDBJ databases">
        <title>Large-scale comparative analyses of tick genomes elucidate their genetic diversity and vector capacities.</title>
        <authorList>
            <person name="Jia N."/>
            <person name="Wang J."/>
            <person name="Shi W."/>
            <person name="Du L."/>
            <person name="Sun Y."/>
            <person name="Zhan W."/>
            <person name="Jiang J."/>
            <person name="Wang Q."/>
            <person name="Zhang B."/>
            <person name="Ji P."/>
            <person name="Sakyi L.B."/>
            <person name="Cui X."/>
            <person name="Yuan T."/>
            <person name="Jiang B."/>
            <person name="Yang W."/>
            <person name="Lam T.T.-Y."/>
            <person name="Chang Q."/>
            <person name="Ding S."/>
            <person name="Wang X."/>
            <person name="Zhu J."/>
            <person name="Ruan X."/>
            <person name="Zhao L."/>
            <person name="Wei J."/>
            <person name="Que T."/>
            <person name="Du C."/>
            <person name="Cheng J."/>
            <person name="Dai P."/>
            <person name="Han X."/>
            <person name="Huang E."/>
            <person name="Gao Y."/>
            <person name="Liu J."/>
            <person name="Shao H."/>
            <person name="Ye R."/>
            <person name="Li L."/>
            <person name="Wei W."/>
            <person name="Wang X."/>
            <person name="Wang C."/>
            <person name="Yang T."/>
            <person name="Huo Q."/>
            <person name="Li W."/>
            <person name="Guo W."/>
            <person name="Chen H."/>
            <person name="Zhou L."/>
            <person name="Ni X."/>
            <person name="Tian J."/>
            <person name="Zhou Y."/>
            <person name="Sheng Y."/>
            <person name="Liu T."/>
            <person name="Pan Y."/>
            <person name="Xia L."/>
            <person name="Li J."/>
            <person name="Zhao F."/>
            <person name="Cao W."/>
        </authorList>
    </citation>
    <scope>NUCLEOTIDE SEQUENCE</scope>
    <source>
        <strain evidence="1">Dsil-2018</strain>
    </source>
</reference>
<proteinExistence type="predicted"/>
<accession>A0ACB8DY35</accession>